<organism evidence="2 3">
    <name type="scientific">Cinara cedri</name>
    <dbReference type="NCBI Taxonomy" id="506608"/>
    <lineage>
        <taxon>Eukaryota</taxon>
        <taxon>Metazoa</taxon>
        <taxon>Ecdysozoa</taxon>
        <taxon>Arthropoda</taxon>
        <taxon>Hexapoda</taxon>
        <taxon>Insecta</taxon>
        <taxon>Pterygota</taxon>
        <taxon>Neoptera</taxon>
        <taxon>Paraneoptera</taxon>
        <taxon>Hemiptera</taxon>
        <taxon>Sternorrhyncha</taxon>
        <taxon>Aphidomorpha</taxon>
        <taxon>Aphidoidea</taxon>
        <taxon>Aphididae</taxon>
        <taxon>Lachninae</taxon>
        <taxon>Cinara</taxon>
    </lineage>
</organism>
<protein>
    <submittedName>
        <fullName evidence="2">Uncharacterized protein</fullName>
    </submittedName>
</protein>
<evidence type="ECO:0000313" key="3">
    <source>
        <dbReference type="Proteomes" id="UP000325440"/>
    </source>
</evidence>
<dbReference type="EMBL" id="CABPRJ010002462">
    <property type="protein sequence ID" value="VVC46302.1"/>
    <property type="molecule type" value="Genomic_DNA"/>
</dbReference>
<accession>A0A5E4NMV9</accession>
<reference evidence="2 3" key="1">
    <citation type="submission" date="2019-08" db="EMBL/GenBank/DDBJ databases">
        <authorList>
            <person name="Alioto T."/>
            <person name="Alioto T."/>
            <person name="Gomez Garrido J."/>
        </authorList>
    </citation>
    <scope>NUCLEOTIDE SEQUENCE [LARGE SCALE GENOMIC DNA]</scope>
</reference>
<proteinExistence type="predicted"/>
<feature type="compositionally biased region" description="Polar residues" evidence="1">
    <location>
        <begin position="116"/>
        <end position="147"/>
    </location>
</feature>
<keyword evidence="3" id="KW-1185">Reference proteome</keyword>
<gene>
    <name evidence="2" type="ORF">CINCED_3A004179</name>
</gene>
<dbReference type="Proteomes" id="UP000325440">
    <property type="component" value="Unassembled WGS sequence"/>
</dbReference>
<evidence type="ECO:0000256" key="1">
    <source>
        <dbReference type="SAM" id="MobiDB-lite"/>
    </source>
</evidence>
<dbReference type="OrthoDB" id="6621265at2759"/>
<sequence>MARNRNLSISRPVSLFVKYSVVFAIFGLLANTACPATFAAAVTATGSRSKRQLPPLEQGNQVIDDIFQIPISTLNAVGSLIKSTRPLVRRTRERIQQYYNGAQQQPLQFQQQQQQSLYSYSNSKPRPVQQYSPTTSQNSYFYGNSNRWKQRREDPLPQGRKHSHVSDDY</sequence>
<feature type="region of interest" description="Disordered" evidence="1">
    <location>
        <begin position="113"/>
        <end position="169"/>
    </location>
</feature>
<name>A0A5E4NMV9_9HEMI</name>
<evidence type="ECO:0000313" key="2">
    <source>
        <dbReference type="EMBL" id="VVC46302.1"/>
    </source>
</evidence>
<dbReference type="AlphaFoldDB" id="A0A5E4NMV9"/>